<reference evidence="4 5" key="1">
    <citation type="submission" date="2019-11" db="EMBL/GenBank/DDBJ databases">
        <authorList>
            <person name="Cho J.-C."/>
        </authorList>
    </citation>
    <scope>NUCLEOTIDE SEQUENCE [LARGE SCALE GENOMIC DNA]</scope>
    <source>
        <strain evidence="3 4">JH1073</strain>
        <strain evidence="2 5">JH702</strain>
    </source>
</reference>
<dbReference type="RefSeq" id="WP_342822154.1">
    <property type="nucleotide sequence ID" value="NZ_CP046146.1"/>
</dbReference>
<dbReference type="Gene3D" id="3.30.360.10">
    <property type="entry name" value="Dihydrodipicolinate Reductase, domain 2"/>
    <property type="match status" value="1"/>
</dbReference>
<dbReference type="Proteomes" id="UP001219901">
    <property type="component" value="Chromosome"/>
</dbReference>
<dbReference type="EMBL" id="CP046147">
    <property type="protein sequence ID" value="WFG38874.1"/>
    <property type="molecule type" value="Genomic_DNA"/>
</dbReference>
<gene>
    <name evidence="2" type="ORF">GKO46_04915</name>
    <name evidence="3" type="ORF">GKO48_04345</name>
</gene>
<organism evidence="3 4">
    <name type="scientific">Candidatus Lucifugimonas marina</name>
    <dbReference type="NCBI Taxonomy" id="3038979"/>
    <lineage>
        <taxon>Bacteria</taxon>
        <taxon>Bacillati</taxon>
        <taxon>Chloroflexota</taxon>
        <taxon>Dehalococcoidia</taxon>
        <taxon>SAR202 cluster</taxon>
        <taxon>Candidatus Lucifugimonadales</taxon>
        <taxon>Candidatus Lucifugimonadaceae</taxon>
        <taxon>Candidatus Lucifugimonas</taxon>
    </lineage>
</organism>
<reference evidence="3" key="2">
    <citation type="journal article" date="2023" name="Nat. Commun.">
        <title>Cultivation of marine bacteria of the SAR202 clade.</title>
        <authorList>
            <person name="Lim Y."/>
            <person name="Seo J.H."/>
            <person name="Giovannoni S.J."/>
            <person name="Kang I."/>
            <person name="Cho J.C."/>
        </authorList>
    </citation>
    <scope>NUCLEOTIDE SEQUENCE</scope>
    <source>
        <strain evidence="3">JH1073</strain>
    </source>
</reference>
<dbReference type="InterPro" id="IPR000683">
    <property type="entry name" value="Gfo/Idh/MocA-like_OxRdtase_N"/>
</dbReference>
<proteinExistence type="predicted"/>
<dbReference type="GO" id="GO:0000166">
    <property type="term" value="F:nucleotide binding"/>
    <property type="evidence" value="ECO:0007669"/>
    <property type="project" value="InterPro"/>
</dbReference>
<evidence type="ECO:0000313" key="3">
    <source>
        <dbReference type="EMBL" id="WFG38874.1"/>
    </source>
</evidence>
<dbReference type="Proteomes" id="UP001321249">
    <property type="component" value="Unassembled WGS sequence"/>
</dbReference>
<dbReference type="InterPro" id="IPR051450">
    <property type="entry name" value="Gfo/Idh/MocA_Oxidoreductases"/>
</dbReference>
<name>A0AAJ5ZCU5_9CHLR</name>
<dbReference type="AlphaFoldDB" id="A0AAJ5ZCU5"/>
<dbReference type="PANTHER" id="PTHR43377">
    <property type="entry name" value="BILIVERDIN REDUCTASE A"/>
    <property type="match status" value="1"/>
</dbReference>
<evidence type="ECO:0000259" key="1">
    <source>
        <dbReference type="Pfam" id="PF01408"/>
    </source>
</evidence>
<sequence length="315" mass="35415">MTTVALIGLGSWGKILLEQLNELFDIAACCNEQDSESQDWVKAKYPSVNCTFDLDSVLNDPKIEAIVVATPIAKHFQITEKALLHGKHVFVEKPLADNVADAQHIVDLAKQKNLALFPGHVFLYDAAIQHLASLITDDPPVEMEMRWTKYGTFKEGLEWNLLCHDISIALTLFGETPPEESPAPIIRIHRQEQNVIDIELVFSRNRVCRITIDRYMPHSQKLLKVVTEDARTMAWYPGVLYEVTPSEVTKLHESSISSVAQELEAFLKVVRLGVFDADRAEHGLQVVKTIAQITNAFKIQSSSSTELNNSNRIKK</sequence>
<feature type="domain" description="Gfo/Idh/MocA-like oxidoreductase N-terminal" evidence="1">
    <location>
        <begin position="3"/>
        <end position="120"/>
    </location>
</feature>
<protein>
    <recommendedName>
        <fullName evidence="1">Gfo/Idh/MocA-like oxidoreductase N-terminal domain-containing protein</fullName>
    </recommendedName>
</protein>
<accession>A0AAJ5ZCU5</accession>
<evidence type="ECO:0000313" key="4">
    <source>
        <dbReference type="Proteomes" id="UP001219901"/>
    </source>
</evidence>
<dbReference type="PANTHER" id="PTHR43377:SF6">
    <property type="entry name" value="GFO_IDH_MOCA-LIKE OXIDOREDUCTASE N-TERMINAL DOMAIN-CONTAINING PROTEIN"/>
    <property type="match status" value="1"/>
</dbReference>
<dbReference type="EMBL" id="WMBE01000001">
    <property type="protein sequence ID" value="MDG0866412.1"/>
    <property type="molecule type" value="Genomic_DNA"/>
</dbReference>
<evidence type="ECO:0000313" key="2">
    <source>
        <dbReference type="EMBL" id="MDG0866412.1"/>
    </source>
</evidence>
<dbReference type="SUPFAM" id="SSF51735">
    <property type="entry name" value="NAD(P)-binding Rossmann-fold domains"/>
    <property type="match status" value="1"/>
</dbReference>
<reference evidence="4" key="3">
    <citation type="submission" date="2023-06" db="EMBL/GenBank/DDBJ databases">
        <title>Pangenomics reveal diversification of enzyme families and niche specialization in globally abundant SAR202 bacteria.</title>
        <authorList>
            <person name="Saw J.H.W."/>
        </authorList>
    </citation>
    <scope>NUCLEOTIDE SEQUENCE [LARGE SCALE GENOMIC DNA]</scope>
    <source>
        <strain evidence="4">JH1073</strain>
    </source>
</reference>
<dbReference type="Pfam" id="PF01408">
    <property type="entry name" value="GFO_IDH_MocA"/>
    <property type="match status" value="1"/>
</dbReference>
<dbReference type="InterPro" id="IPR036291">
    <property type="entry name" value="NAD(P)-bd_dom_sf"/>
</dbReference>
<keyword evidence="4" id="KW-1185">Reference proteome</keyword>
<dbReference type="Gene3D" id="3.40.50.720">
    <property type="entry name" value="NAD(P)-binding Rossmann-like Domain"/>
    <property type="match status" value="1"/>
</dbReference>
<evidence type="ECO:0000313" key="5">
    <source>
        <dbReference type="Proteomes" id="UP001321249"/>
    </source>
</evidence>